<sequence length="56" mass="6656">MICRINAFHRKKLLTCFCFFENVFIYPLHRFGQEVCRTQSVRAILKGLCLWKCCGL</sequence>
<reference evidence="3" key="1">
    <citation type="submission" date="2017-02" db="UniProtKB">
        <authorList>
            <consortium name="WormBaseParasite"/>
        </authorList>
    </citation>
    <scope>IDENTIFICATION</scope>
</reference>
<accession>A0A0N4X6A4</accession>
<dbReference type="AlphaFoldDB" id="A0A0N4X6A4"/>
<name>A0A0N4X6A4_HAEPC</name>
<protein>
    <submittedName>
        <fullName evidence="1 3">Uncharacterized protein</fullName>
    </submittedName>
</protein>
<keyword evidence="2" id="KW-1185">Reference proteome</keyword>
<evidence type="ECO:0000313" key="2">
    <source>
        <dbReference type="Proteomes" id="UP000268014"/>
    </source>
</evidence>
<reference evidence="1 2" key="2">
    <citation type="submission" date="2018-11" db="EMBL/GenBank/DDBJ databases">
        <authorList>
            <consortium name="Pathogen Informatics"/>
        </authorList>
    </citation>
    <scope>NUCLEOTIDE SEQUENCE [LARGE SCALE GENOMIC DNA]</scope>
    <source>
        <strain evidence="1 2">MHpl1</strain>
    </source>
</reference>
<organism evidence="3">
    <name type="scientific">Haemonchus placei</name>
    <name type="common">Barber's pole worm</name>
    <dbReference type="NCBI Taxonomy" id="6290"/>
    <lineage>
        <taxon>Eukaryota</taxon>
        <taxon>Metazoa</taxon>
        <taxon>Ecdysozoa</taxon>
        <taxon>Nematoda</taxon>
        <taxon>Chromadorea</taxon>
        <taxon>Rhabditida</taxon>
        <taxon>Rhabditina</taxon>
        <taxon>Rhabditomorpha</taxon>
        <taxon>Strongyloidea</taxon>
        <taxon>Trichostrongylidae</taxon>
        <taxon>Haemonchus</taxon>
    </lineage>
</organism>
<dbReference type="Proteomes" id="UP000268014">
    <property type="component" value="Unassembled WGS sequence"/>
</dbReference>
<gene>
    <name evidence="1" type="ORF">HPLM_LOCUS19888</name>
</gene>
<dbReference type="WBParaSite" id="HPLM_0001989601-mRNA-1">
    <property type="protein sequence ID" value="HPLM_0001989601-mRNA-1"/>
    <property type="gene ID" value="HPLM_0001989601"/>
</dbReference>
<evidence type="ECO:0000313" key="3">
    <source>
        <dbReference type="WBParaSite" id="HPLM_0001989601-mRNA-1"/>
    </source>
</evidence>
<dbReference type="EMBL" id="UZAF01021674">
    <property type="protein sequence ID" value="VDO80012.1"/>
    <property type="molecule type" value="Genomic_DNA"/>
</dbReference>
<proteinExistence type="predicted"/>
<evidence type="ECO:0000313" key="1">
    <source>
        <dbReference type="EMBL" id="VDO80012.1"/>
    </source>
</evidence>